<feature type="domain" description="Disease resistance protein winged helix" evidence="9">
    <location>
        <begin position="430"/>
        <end position="501"/>
    </location>
</feature>
<dbReference type="GO" id="GO:0043531">
    <property type="term" value="F:ADP binding"/>
    <property type="evidence" value="ECO:0007669"/>
    <property type="project" value="InterPro"/>
</dbReference>
<accession>A0A6P6TTT0</accession>
<reference evidence="11" key="1">
    <citation type="journal article" date="2025" name="Foods">
        <title>Unveiling the Microbial Signatures of Arabica Coffee Cherries: Insights into Ripeness Specific Diversity, Functional Traits, and Implications for Quality and Safety.</title>
        <authorList>
            <consortium name="RefSeq"/>
            <person name="Tenea G.N."/>
            <person name="Cifuentes V."/>
            <person name="Reyes P."/>
            <person name="Cevallos-Vallejos M."/>
        </authorList>
    </citation>
    <scope>NUCLEOTIDE SEQUENCE [LARGE SCALE GENOMIC DNA]</scope>
</reference>
<feature type="domain" description="Disease resistance R13L4/SHOC-2-like LRR" evidence="10">
    <location>
        <begin position="544"/>
        <end position="874"/>
    </location>
</feature>
<dbReference type="Proteomes" id="UP001652660">
    <property type="component" value="Chromosome 8e"/>
</dbReference>
<organism evidence="11 12">
    <name type="scientific">Coffea arabica</name>
    <name type="common">Arabian coffee</name>
    <dbReference type="NCBI Taxonomy" id="13443"/>
    <lineage>
        <taxon>Eukaryota</taxon>
        <taxon>Viridiplantae</taxon>
        <taxon>Streptophyta</taxon>
        <taxon>Embryophyta</taxon>
        <taxon>Tracheophyta</taxon>
        <taxon>Spermatophyta</taxon>
        <taxon>Magnoliopsida</taxon>
        <taxon>eudicotyledons</taxon>
        <taxon>Gunneridae</taxon>
        <taxon>Pentapetalae</taxon>
        <taxon>asterids</taxon>
        <taxon>lamiids</taxon>
        <taxon>Gentianales</taxon>
        <taxon>Rubiaceae</taxon>
        <taxon>Ixoroideae</taxon>
        <taxon>Gardenieae complex</taxon>
        <taxon>Bertiereae - Coffeeae clade</taxon>
        <taxon>Coffeeae</taxon>
        <taxon>Coffea</taxon>
    </lineage>
</organism>
<dbReference type="InterPro" id="IPR058922">
    <property type="entry name" value="WHD_DRP"/>
</dbReference>
<feature type="domain" description="Disease resistance N-terminal" evidence="8">
    <location>
        <begin position="6"/>
        <end position="93"/>
    </location>
</feature>
<dbReference type="Gene3D" id="1.10.10.10">
    <property type="entry name" value="Winged helix-like DNA-binding domain superfamily/Winged helix DNA-binding domain"/>
    <property type="match status" value="1"/>
</dbReference>
<dbReference type="InterPro" id="IPR044974">
    <property type="entry name" value="Disease_R_plants"/>
</dbReference>
<dbReference type="GO" id="GO:0005524">
    <property type="term" value="F:ATP binding"/>
    <property type="evidence" value="ECO:0007669"/>
    <property type="project" value="UniProtKB-KW"/>
</dbReference>
<dbReference type="InterPro" id="IPR041118">
    <property type="entry name" value="Rx_N"/>
</dbReference>
<evidence type="ECO:0000259" key="10">
    <source>
        <dbReference type="Pfam" id="PF23598"/>
    </source>
</evidence>
<keyword evidence="5" id="KW-0611">Plant defense</keyword>
<dbReference type="GO" id="GO:0098542">
    <property type="term" value="P:defense response to other organism"/>
    <property type="evidence" value="ECO:0007669"/>
    <property type="project" value="TreeGrafter"/>
</dbReference>
<evidence type="ECO:0000256" key="5">
    <source>
        <dbReference type="ARBA" id="ARBA00022821"/>
    </source>
</evidence>
<keyword evidence="6" id="KW-0067">ATP-binding</keyword>
<name>A0A6P6TTT0_COFAR</name>
<dbReference type="SUPFAM" id="SSF52058">
    <property type="entry name" value="L domain-like"/>
    <property type="match status" value="1"/>
</dbReference>
<evidence type="ECO:0000256" key="4">
    <source>
        <dbReference type="ARBA" id="ARBA00022741"/>
    </source>
</evidence>
<sequence>MAETILSLALNQLSTTLLEEGNLLGGLKQEVEHIIDELEHMRAFLKVAEAKEDDDHAIQAWMKQVREVTYDIEDVLDEFAVLTAHHHASRFSRCFNSIKNLQARHKIAGEIQRIKSRLGNISELRQRYRLDHGTHQHFLGSATIANTWWDDAILVGKERLVGIQKPKQELISQLLDGDSNLKVISVLGMQGLGKTTLVKKVHEDGDVQKQFQITAWITVSQTRTRSIKELLQDLIRQIVDQIKRPINYAVESITELKSSVTKLLLGKRYGIVFEDVCDMGIWNSIKSALPDSGNGSRVMITTQLPHVAQASSPESQGYVYEMKPLSFEDSWTLFCDKTFQQSYCPMHLKAIVHDILSKCRGLPLAIAAIGGVLASKDKDKDKADQWEIVRDSLAGEEEKTGEQDMVKKILLLSYKDLPSHLKTCLLYISIFPEDYEIQCHRLIQLWIAERFVQDRGGMTAEEVAFDYLKELIRRSLVRVTEVSWDGSPDHCRIHDLMREFILRKSQEQNMITLASLQHTRGPSEKVHRLVINNSLTQRSNYLKHLRSLITLTNTEPTLLSELLLSKLLKLLDLRDVQLEEIPNEVFKLFHLRFLCLRGTRVKKVPKSIKKLKNLEHLHLGQTNVRELPIQVLKLKKLRHLRVFQVVDSSDANYECYGFKAPSKIGELLSLHTLLFIDAQNDEKTVVEEIGKLIQLRELGITKLRRQDGEELCSSLQKLINLRELNVTAITKDEVIDIDHALPSSSLQFLRGLILRARLEKLPRWINSLQSLMKIDLIWSRLRGDDPLESLQRLPSLVEVRLSQAYEGEELNFRAGAFLKLETLYLGDMQGLKWIIVGNGAMPHLQRLYMSELPQLEELPWGIQHLRKLQSLHLDDVSSKLTEKLKNPDDETGVRGNIAHIREVVIGFRADGEWNELRL</sequence>
<evidence type="ECO:0000259" key="7">
    <source>
        <dbReference type="Pfam" id="PF00931"/>
    </source>
</evidence>
<gene>
    <name evidence="12" type="primary">LOC113703785</name>
</gene>
<keyword evidence="11" id="KW-1185">Reference proteome</keyword>
<evidence type="ECO:0000256" key="6">
    <source>
        <dbReference type="ARBA" id="ARBA00022840"/>
    </source>
</evidence>
<dbReference type="PRINTS" id="PR00364">
    <property type="entry name" value="DISEASERSIST"/>
</dbReference>
<dbReference type="InterPro" id="IPR032675">
    <property type="entry name" value="LRR_dom_sf"/>
</dbReference>
<dbReference type="GeneID" id="113703785"/>
<comment type="similarity">
    <text evidence="1">Belongs to the disease resistance NB-LRR family.</text>
</comment>
<dbReference type="Pfam" id="PF23598">
    <property type="entry name" value="LRR_14"/>
    <property type="match status" value="1"/>
</dbReference>
<dbReference type="Pfam" id="PF00931">
    <property type="entry name" value="NB-ARC"/>
    <property type="match status" value="1"/>
</dbReference>
<feature type="domain" description="NB-ARC" evidence="7">
    <location>
        <begin position="164"/>
        <end position="342"/>
    </location>
</feature>
<evidence type="ECO:0000313" key="12">
    <source>
        <dbReference type="RefSeq" id="XP_027081066.1"/>
    </source>
</evidence>
<dbReference type="PANTHER" id="PTHR23155:SF1205">
    <property type="entry name" value="DISEASE RESISTANCE PROTEIN RPM1"/>
    <property type="match status" value="1"/>
</dbReference>
<dbReference type="Gene3D" id="3.80.10.10">
    <property type="entry name" value="Ribonuclease Inhibitor"/>
    <property type="match status" value="1"/>
</dbReference>
<dbReference type="InterPro" id="IPR002182">
    <property type="entry name" value="NB-ARC"/>
</dbReference>
<dbReference type="Gene3D" id="1.10.8.430">
    <property type="entry name" value="Helical domain of apoptotic protease-activating factors"/>
    <property type="match status" value="1"/>
</dbReference>
<dbReference type="Gene3D" id="3.40.50.300">
    <property type="entry name" value="P-loop containing nucleotide triphosphate hydrolases"/>
    <property type="match status" value="1"/>
</dbReference>
<keyword evidence="4" id="KW-0547">Nucleotide-binding</keyword>
<evidence type="ECO:0000256" key="2">
    <source>
        <dbReference type="ARBA" id="ARBA00022614"/>
    </source>
</evidence>
<dbReference type="PANTHER" id="PTHR23155">
    <property type="entry name" value="DISEASE RESISTANCE PROTEIN RP"/>
    <property type="match status" value="1"/>
</dbReference>
<dbReference type="Pfam" id="PF23559">
    <property type="entry name" value="WHD_DRP"/>
    <property type="match status" value="1"/>
</dbReference>
<proteinExistence type="inferred from homology"/>
<dbReference type="CDD" id="cd14798">
    <property type="entry name" value="RX-CC_like"/>
    <property type="match status" value="1"/>
</dbReference>
<dbReference type="InterPro" id="IPR036388">
    <property type="entry name" value="WH-like_DNA-bd_sf"/>
</dbReference>
<dbReference type="InterPro" id="IPR027417">
    <property type="entry name" value="P-loop_NTPase"/>
</dbReference>
<evidence type="ECO:0000256" key="3">
    <source>
        <dbReference type="ARBA" id="ARBA00022737"/>
    </source>
</evidence>
<evidence type="ECO:0000259" key="8">
    <source>
        <dbReference type="Pfam" id="PF18052"/>
    </source>
</evidence>
<dbReference type="InterPro" id="IPR042197">
    <property type="entry name" value="Apaf_helical"/>
</dbReference>
<keyword evidence="3" id="KW-0677">Repeat</keyword>
<dbReference type="InterPro" id="IPR038005">
    <property type="entry name" value="RX-like_CC"/>
</dbReference>
<dbReference type="RefSeq" id="XP_027081066.1">
    <property type="nucleotide sequence ID" value="XM_027225265.1"/>
</dbReference>
<dbReference type="AlphaFoldDB" id="A0A6P6TTT0"/>
<dbReference type="Pfam" id="PF18052">
    <property type="entry name" value="Rx_N"/>
    <property type="match status" value="1"/>
</dbReference>
<evidence type="ECO:0000313" key="11">
    <source>
        <dbReference type="Proteomes" id="UP001652660"/>
    </source>
</evidence>
<evidence type="ECO:0000256" key="1">
    <source>
        <dbReference type="ARBA" id="ARBA00008894"/>
    </source>
</evidence>
<reference evidence="12" key="2">
    <citation type="submission" date="2025-08" db="UniProtKB">
        <authorList>
            <consortium name="RefSeq"/>
        </authorList>
    </citation>
    <scope>IDENTIFICATION</scope>
    <source>
        <tissue evidence="12">Leaves</tissue>
    </source>
</reference>
<dbReference type="FunFam" id="1.10.10.10:FF:000322">
    <property type="entry name" value="Probable disease resistance protein At1g63360"/>
    <property type="match status" value="1"/>
</dbReference>
<dbReference type="SUPFAM" id="SSF52540">
    <property type="entry name" value="P-loop containing nucleoside triphosphate hydrolases"/>
    <property type="match status" value="1"/>
</dbReference>
<keyword evidence="2" id="KW-0433">Leucine-rich repeat</keyword>
<dbReference type="OrthoDB" id="690341at2759"/>
<evidence type="ECO:0000259" key="9">
    <source>
        <dbReference type="Pfam" id="PF23559"/>
    </source>
</evidence>
<protein>
    <submittedName>
        <fullName evidence="12">Disease resistance protein RPM1-like</fullName>
    </submittedName>
</protein>
<dbReference type="Gene3D" id="1.20.5.4130">
    <property type="match status" value="1"/>
</dbReference>
<dbReference type="InterPro" id="IPR055414">
    <property type="entry name" value="LRR_R13L4/SHOC2-like"/>
</dbReference>